<name>A0A0G0PGL6_9BACT</name>
<dbReference type="STRING" id="1618574.UT24_C0050G0004"/>
<proteinExistence type="predicted"/>
<accession>A0A0G0PGL6</accession>
<protein>
    <submittedName>
        <fullName evidence="1">Uncharacterized protein</fullName>
    </submittedName>
</protein>
<evidence type="ECO:0000313" key="2">
    <source>
        <dbReference type="Proteomes" id="UP000033881"/>
    </source>
</evidence>
<organism evidence="1 2">
    <name type="scientific">Candidatus Woesebacteria bacterium GW2011_GWB1_39_12</name>
    <dbReference type="NCBI Taxonomy" id="1618574"/>
    <lineage>
        <taxon>Bacteria</taxon>
        <taxon>Candidatus Woeseibacteriota</taxon>
    </lineage>
</organism>
<gene>
    <name evidence="1" type="ORF">UT24_C0050G0004</name>
</gene>
<dbReference type="EMBL" id="LBWB01000050">
    <property type="protein sequence ID" value="KKQ97249.1"/>
    <property type="molecule type" value="Genomic_DNA"/>
</dbReference>
<dbReference type="Proteomes" id="UP000033881">
    <property type="component" value="Unassembled WGS sequence"/>
</dbReference>
<comment type="caution">
    <text evidence="1">The sequence shown here is derived from an EMBL/GenBank/DDBJ whole genome shotgun (WGS) entry which is preliminary data.</text>
</comment>
<dbReference type="AlphaFoldDB" id="A0A0G0PGL6"/>
<reference evidence="1 2" key="1">
    <citation type="journal article" date="2015" name="Nature">
        <title>rRNA introns, odd ribosomes, and small enigmatic genomes across a large radiation of phyla.</title>
        <authorList>
            <person name="Brown C.T."/>
            <person name="Hug L.A."/>
            <person name="Thomas B.C."/>
            <person name="Sharon I."/>
            <person name="Castelle C.J."/>
            <person name="Singh A."/>
            <person name="Wilkins M.J."/>
            <person name="Williams K.H."/>
            <person name="Banfield J.F."/>
        </authorList>
    </citation>
    <scope>NUCLEOTIDE SEQUENCE [LARGE SCALE GENOMIC DNA]</scope>
</reference>
<evidence type="ECO:0000313" key="1">
    <source>
        <dbReference type="EMBL" id="KKQ97249.1"/>
    </source>
</evidence>
<sequence>MTTQLKLFMESGERDYIQHNILNPISKDMDKMRLFGSLTRARMMLETSISRLAFDKNNYDVRLETVKQDEKTWWIVVSAGPRNCEERVSVNAKIELR</sequence>